<keyword evidence="3 5" id="KW-1133">Transmembrane helix</keyword>
<feature type="transmembrane region" description="Helical" evidence="5">
    <location>
        <begin position="42"/>
        <end position="65"/>
    </location>
</feature>
<evidence type="ECO:0000256" key="4">
    <source>
        <dbReference type="ARBA" id="ARBA00023136"/>
    </source>
</evidence>
<evidence type="ECO:0000256" key="3">
    <source>
        <dbReference type="ARBA" id="ARBA00022989"/>
    </source>
</evidence>
<reference evidence="6 7" key="1">
    <citation type="journal article" date="2011" name="PLoS Pathog.">
        <title>Endophytic Life Strategies Decoded by Genome and Transcriptome Analyses of the Mutualistic Root Symbiont Piriformospora indica.</title>
        <authorList>
            <person name="Zuccaro A."/>
            <person name="Lahrmann U."/>
            <person name="Guldener U."/>
            <person name="Langen G."/>
            <person name="Pfiffi S."/>
            <person name="Biedenkopf D."/>
            <person name="Wong P."/>
            <person name="Samans B."/>
            <person name="Grimm C."/>
            <person name="Basiewicz M."/>
            <person name="Murat C."/>
            <person name="Martin F."/>
            <person name="Kogel K.H."/>
        </authorList>
    </citation>
    <scope>NUCLEOTIDE SEQUENCE [LARGE SCALE GENOMIC DNA]</scope>
    <source>
        <strain evidence="6 7">DSM 11827</strain>
    </source>
</reference>
<evidence type="ECO:0000313" key="7">
    <source>
        <dbReference type="Proteomes" id="UP000007148"/>
    </source>
</evidence>
<dbReference type="PANTHER" id="PTHR34292:SF2">
    <property type="entry name" value="OUTER SPORE WALL PROTEIN LDS1"/>
    <property type="match status" value="1"/>
</dbReference>
<dbReference type="STRING" id="1109443.G4TAR8"/>
<keyword evidence="7" id="KW-1185">Reference proteome</keyword>
<dbReference type="OMA" id="WDQTVAS"/>
<evidence type="ECO:0000256" key="2">
    <source>
        <dbReference type="ARBA" id="ARBA00022692"/>
    </source>
</evidence>
<comment type="caution">
    <text evidence="6">The sequence shown here is derived from an EMBL/GenBank/DDBJ whole genome shotgun (WGS) entry which is preliminary data.</text>
</comment>
<dbReference type="EMBL" id="CAFZ01000032">
    <property type="protein sequence ID" value="CCA68419.1"/>
    <property type="molecule type" value="Genomic_DNA"/>
</dbReference>
<organism evidence="6 7">
    <name type="scientific">Serendipita indica (strain DSM 11827)</name>
    <name type="common">Root endophyte fungus</name>
    <name type="synonym">Piriformospora indica</name>
    <dbReference type="NCBI Taxonomy" id="1109443"/>
    <lineage>
        <taxon>Eukaryota</taxon>
        <taxon>Fungi</taxon>
        <taxon>Dikarya</taxon>
        <taxon>Basidiomycota</taxon>
        <taxon>Agaricomycotina</taxon>
        <taxon>Agaricomycetes</taxon>
        <taxon>Sebacinales</taxon>
        <taxon>Serendipitaceae</taxon>
        <taxon>Serendipita</taxon>
    </lineage>
</organism>
<keyword evidence="4 5" id="KW-0472">Membrane</keyword>
<dbReference type="Pfam" id="PF07264">
    <property type="entry name" value="EI24"/>
    <property type="match status" value="1"/>
</dbReference>
<dbReference type="eggNOG" id="ENOG502RYFY">
    <property type="taxonomic scope" value="Eukaryota"/>
</dbReference>
<gene>
    <name evidence="6" type="ORF">PIIN_02283</name>
</gene>
<evidence type="ECO:0000256" key="5">
    <source>
        <dbReference type="SAM" id="Phobius"/>
    </source>
</evidence>
<feature type="transmembrane region" description="Helical" evidence="5">
    <location>
        <begin position="168"/>
        <end position="191"/>
    </location>
</feature>
<proteinExistence type="predicted"/>
<name>G4TAR8_SERID</name>
<evidence type="ECO:0000256" key="1">
    <source>
        <dbReference type="ARBA" id="ARBA00004141"/>
    </source>
</evidence>
<keyword evidence="2 5" id="KW-0812">Transmembrane</keyword>
<dbReference type="Proteomes" id="UP000007148">
    <property type="component" value="Unassembled WGS sequence"/>
</dbReference>
<dbReference type="PANTHER" id="PTHR34292">
    <property type="entry name" value="OUTER SPORE WALL PROTEIN LDS1"/>
    <property type="match status" value="1"/>
</dbReference>
<feature type="transmembrane region" description="Helical" evidence="5">
    <location>
        <begin position="6"/>
        <end position="22"/>
    </location>
</feature>
<dbReference type="HOGENOM" id="CLU_057756_0_0_1"/>
<evidence type="ECO:0000313" key="6">
    <source>
        <dbReference type="EMBL" id="CCA68419.1"/>
    </source>
</evidence>
<feature type="transmembrane region" description="Helical" evidence="5">
    <location>
        <begin position="228"/>
        <end position="248"/>
    </location>
</feature>
<sequence length="340" mass="38354">MPNTLLTIPPLYTVVGIYRLLLDPKIRGPVWDKCRNGTLRGLAVASVYGTLTYGPQRWFIAMFLSKSPRLQSLFTIPYITSMFTVQTWATMIFLTSQMSGIVRFFLSKNLRIAKDRAWDLTIASRGKPKDFWGPYAEEWQIPPTIRGGQGGGVGVLERWMGKWWARLVINRFILFPLQLYPFVGMAISAWMRAYGTSRYLHSKYFKAKSMSLEQVATYMEERKWDYRLFGFASALLESLPLVGLFFAISNQIGAAMWAHDLEKRQNLFRTGALKPLPPHIVKMDDGTVLKLRPVGTGFLSAIQGKGVQSGMMEGDIPGAFIGDSKPIELSNRNTIPGNAH</sequence>
<dbReference type="InterPro" id="IPR059112">
    <property type="entry name" value="CysZ/EI24"/>
</dbReference>
<dbReference type="OrthoDB" id="10012223at2759"/>
<accession>G4TAR8</accession>
<protein>
    <submittedName>
        <fullName evidence="6">Uncharacterized protein</fullName>
    </submittedName>
</protein>
<feature type="transmembrane region" description="Helical" evidence="5">
    <location>
        <begin position="85"/>
        <end position="106"/>
    </location>
</feature>
<comment type="subcellular location">
    <subcellularLocation>
        <location evidence="1">Membrane</location>
        <topology evidence="1">Multi-pass membrane protein</topology>
    </subcellularLocation>
</comment>
<dbReference type="AlphaFoldDB" id="G4TAR8"/>
<dbReference type="InterPro" id="IPR052786">
    <property type="entry name" value="Spore_wall_assembly"/>
</dbReference>
<dbReference type="InParanoid" id="G4TAR8"/>